<evidence type="ECO:0000256" key="7">
    <source>
        <dbReference type="ARBA" id="ARBA00022840"/>
    </source>
</evidence>
<evidence type="ECO:0000256" key="4">
    <source>
        <dbReference type="ARBA" id="ARBA00022679"/>
    </source>
</evidence>
<dbReference type="SUPFAM" id="SSF55874">
    <property type="entry name" value="ATPase domain of HSP90 chaperone/DNA topoisomerase II/histidine kinase"/>
    <property type="match status" value="1"/>
</dbReference>
<organism evidence="15 16">
    <name type="scientific">Geothrix limicola</name>
    <dbReference type="NCBI Taxonomy" id="2927978"/>
    <lineage>
        <taxon>Bacteria</taxon>
        <taxon>Pseudomonadati</taxon>
        <taxon>Acidobacteriota</taxon>
        <taxon>Holophagae</taxon>
        <taxon>Holophagales</taxon>
        <taxon>Holophagaceae</taxon>
        <taxon>Geothrix</taxon>
    </lineage>
</organism>
<evidence type="ECO:0000256" key="5">
    <source>
        <dbReference type="ARBA" id="ARBA00022741"/>
    </source>
</evidence>
<evidence type="ECO:0000256" key="11">
    <source>
        <dbReference type="SAM" id="MobiDB-lite"/>
    </source>
</evidence>
<evidence type="ECO:0000259" key="13">
    <source>
        <dbReference type="PROSITE" id="PS50110"/>
    </source>
</evidence>
<dbReference type="PANTHER" id="PTHR43065:SF46">
    <property type="entry name" value="C4-DICARBOXYLATE TRANSPORT SENSOR PROTEIN DCTB"/>
    <property type="match status" value="1"/>
</dbReference>
<dbReference type="SMART" id="SM00448">
    <property type="entry name" value="REC"/>
    <property type="match status" value="1"/>
</dbReference>
<keyword evidence="16" id="KW-1185">Reference proteome</keyword>
<dbReference type="InterPro" id="IPR035965">
    <property type="entry name" value="PAS-like_dom_sf"/>
</dbReference>
<dbReference type="SUPFAM" id="SSF47384">
    <property type="entry name" value="Homodimeric domain of signal transducing histidine kinase"/>
    <property type="match status" value="1"/>
</dbReference>
<evidence type="ECO:0000256" key="9">
    <source>
        <dbReference type="PROSITE-ProRule" id="PRU00169"/>
    </source>
</evidence>
<dbReference type="Pfam" id="PF13426">
    <property type="entry name" value="PAS_9"/>
    <property type="match status" value="1"/>
</dbReference>
<keyword evidence="8" id="KW-0902">Two-component regulatory system</keyword>
<dbReference type="InterPro" id="IPR003594">
    <property type="entry name" value="HATPase_dom"/>
</dbReference>
<dbReference type="Gene3D" id="1.10.287.130">
    <property type="match status" value="1"/>
</dbReference>
<dbReference type="SMART" id="SM00387">
    <property type="entry name" value="HATPase_c"/>
    <property type="match status" value="1"/>
</dbReference>
<keyword evidence="4" id="KW-0808">Transferase</keyword>
<dbReference type="InterPro" id="IPR000014">
    <property type="entry name" value="PAS"/>
</dbReference>
<comment type="catalytic activity">
    <reaction evidence="1">
        <text>ATP + protein L-histidine = ADP + protein N-phospho-L-histidine.</text>
        <dbReference type="EC" id="2.7.13.3"/>
    </reaction>
</comment>
<dbReference type="InterPro" id="IPR000700">
    <property type="entry name" value="PAS-assoc_C"/>
</dbReference>
<evidence type="ECO:0000259" key="14">
    <source>
        <dbReference type="PROSITE" id="PS50113"/>
    </source>
</evidence>
<evidence type="ECO:0000256" key="2">
    <source>
        <dbReference type="ARBA" id="ARBA00012438"/>
    </source>
</evidence>
<dbReference type="InterPro" id="IPR011006">
    <property type="entry name" value="CheY-like_superfamily"/>
</dbReference>
<dbReference type="PRINTS" id="PR00344">
    <property type="entry name" value="BCTRLSENSOR"/>
</dbReference>
<dbReference type="EC" id="2.7.13.3" evidence="2"/>
<evidence type="ECO:0000259" key="12">
    <source>
        <dbReference type="PROSITE" id="PS50109"/>
    </source>
</evidence>
<feature type="domain" description="PAC" evidence="14">
    <location>
        <begin position="145"/>
        <end position="196"/>
    </location>
</feature>
<dbReference type="CDD" id="cd17546">
    <property type="entry name" value="REC_hyHK_CKI1_RcsC-like"/>
    <property type="match status" value="1"/>
</dbReference>
<evidence type="ECO:0000313" key="15">
    <source>
        <dbReference type="EMBL" id="GLH73381.1"/>
    </source>
</evidence>
<keyword evidence="7" id="KW-0067">ATP-binding</keyword>
<proteinExistence type="predicted"/>
<reference evidence="15 16" key="1">
    <citation type="journal article" date="2023" name="Antonie Van Leeuwenhoek">
        <title>Mesoterricola silvestris gen. nov., sp. nov., Mesoterricola sediminis sp. nov., Geothrix oryzae sp. nov., Geothrix edaphica sp. nov., Geothrix rubra sp. nov., and Geothrix limicola sp. nov., six novel members of Acidobacteriota isolated from soils.</title>
        <authorList>
            <person name="Itoh H."/>
            <person name="Sugisawa Y."/>
            <person name="Mise K."/>
            <person name="Xu Z."/>
            <person name="Kuniyasu M."/>
            <person name="Ushijima N."/>
            <person name="Kawano K."/>
            <person name="Kobayashi E."/>
            <person name="Shiratori Y."/>
            <person name="Masuda Y."/>
            <person name="Senoo K."/>
        </authorList>
    </citation>
    <scope>NUCLEOTIDE SEQUENCE [LARGE SCALE GENOMIC DNA]</scope>
    <source>
        <strain evidence="15 16">Red804</strain>
    </source>
</reference>
<dbReference type="InterPro" id="IPR001610">
    <property type="entry name" value="PAC"/>
</dbReference>
<dbReference type="InterPro" id="IPR001789">
    <property type="entry name" value="Sig_transdc_resp-reg_receiver"/>
</dbReference>
<evidence type="ECO:0000256" key="10">
    <source>
        <dbReference type="SAM" id="Coils"/>
    </source>
</evidence>
<sequence length="617" mass="68784">MHSTEDELGMAKDLRLRAEALFHAHWTASPEDVEAMTADDRRQLVHELRVHQIELEMQNEELRLTQAKLDASQARYFDLYNRAPLGYLTIDEGGLIQEANLTAATILGADRGAMVQQPITRFILDEDQDEYYLYRKQIFETREPRSCELRMMRQDGTSFWAHLEACVVTADDGCTLSRLVLSDITERQRLEKEQEHLRLQVQRSRNMETLGRLAGGVAHDMNNVLAAILGLASANLELQPKGSTAYLAFETICKAAVRGGNTVKSLLTFAHQRPAEEQDIELNVILREEVRLLERTTLSKIHLEMDLDPALGLIRGDASALTHAFMNLCVNAVDAMAQNGTLSLRTRNLGEHWVQVIIEDTGCGMSKEIQAKALDPFFTTKEVGKGTGLGLSMVYSAVEAHRGHMAIESELDRGTRVEMSFPRCDVQVKPMQPLIEPYLGQPQPVLDVVVVDDDELIHSAMKTLLQALGHRVTVASSGEEALAQLESGANPDVVILDMNMPGLGGLGTLPQLHAMRPKMPVLISTGRVDQSTLDLIAAHPYTSLIPKPFSLDQLRKRLEPMLSKETFGALPSRSRRTSAERRRAESTFQVGAQIHSATKGYLGTERRNGFNTDRRRL</sequence>
<accession>A0ABQ5QFT6</accession>
<dbReference type="Pfam" id="PF00072">
    <property type="entry name" value="Response_reg"/>
    <property type="match status" value="1"/>
</dbReference>
<dbReference type="InterPro" id="IPR036890">
    <property type="entry name" value="HATPase_C_sf"/>
</dbReference>
<dbReference type="Gene3D" id="3.40.50.2300">
    <property type="match status" value="1"/>
</dbReference>
<evidence type="ECO:0000256" key="1">
    <source>
        <dbReference type="ARBA" id="ARBA00000085"/>
    </source>
</evidence>
<dbReference type="InterPro" id="IPR036097">
    <property type="entry name" value="HisK_dim/P_sf"/>
</dbReference>
<keyword evidence="5" id="KW-0547">Nucleotide-binding</keyword>
<evidence type="ECO:0000256" key="3">
    <source>
        <dbReference type="ARBA" id="ARBA00022553"/>
    </source>
</evidence>
<keyword evidence="10" id="KW-0175">Coiled coil</keyword>
<dbReference type="SMART" id="SM00091">
    <property type="entry name" value="PAS"/>
    <property type="match status" value="1"/>
</dbReference>
<dbReference type="InterPro" id="IPR004358">
    <property type="entry name" value="Sig_transdc_His_kin-like_C"/>
</dbReference>
<feature type="region of interest" description="Disordered" evidence="11">
    <location>
        <begin position="567"/>
        <end position="588"/>
    </location>
</feature>
<dbReference type="Pfam" id="PF02518">
    <property type="entry name" value="HATPase_c"/>
    <property type="match status" value="1"/>
</dbReference>
<feature type="modified residue" description="4-aspartylphosphate" evidence="9">
    <location>
        <position position="497"/>
    </location>
</feature>
<dbReference type="CDD" id="cd00082">
    <property type="entry name" value="HisKA"/>
    <property type="match status" value="1"/>
</dbReference>
<dbReference type="PROSITE" id="PS50109">
    <property type="entry name" value="HIS_KIN"/>
    <property type="match status" value="1"/>
</dbReference>
<dbReference type="PROSITE" id="PS50110">
    <property type="entry name" value="RESPONSE_REGULATORY"/>
    <property type="match status" value="1"/>
</dbReference>
<dbReference type="SMART" id="SM00086">
    <property type="entry name" value="PAC"/>
    <property type="match status" value="1"/>
</dbReference>
<dbReference type="PROSITE" id="PS50113">
    <property type="entry name" value="PAC"/>
    <property type="match status" value="1"/>
</dbReference>
<dbReference type="PANTHER" id="PTHR43065">
    <property type="entry name" value="SENSOR HISTIDINE KINASE"/>
    <property type="match status" value="1"/>
</dbReference>
<protein>
    <recommendedName>
        <fullName evidence="2">histidine kinase</fullName>
        <ecNumber evidence="2">2.7.13.3</ecNumber>
    </recommendedName>
</protein>
<keyword evidence="6" id="KW-0418">Kinase</keyword>
<dbReference type="NCBIfam" id="TIGR00229">
    <property type="entry name" value="sensory_box"/>
    <property type="match status" value="1"/>
</dbReference>
<dbReference type="SUPFAM" id="SSF52172">
    <property type="entry name" value="CheY-like"/>
    <property type="match status" value="1"/>
</dbReference>
<feature type="domain" description="Response regulatory" evidence="13">
    <location>
        <begin position="447"/>
        <end position="562"/>
    </location>
</feature>
<dbReference type="InterPro" id="IPR005467">
    <property type="entry name" value="His_kinase_dom"/>
</dbReference>
<feature type="domain" description="Histidine kinase" evidence="12">
    <location>
        <begin position="216"/>
        <end position="425"/>
    </location>
</feature>
<dbReference type="Gene3D" id="3.30.450.20">
    <property type="entry name" value="PAS domain"/>
    <property type="match status" value="1"/>
</dbReference>
<dbReference type="EMBL" id="BSDE01000003">
    <property type="protein sequence ID" value="GLH73381.1"/>
    <property type="molecule type" value="Genomic_DNA"/>
</dbReference>
<evidence type="ECO:0000256" key="8">
    <source>
        <dbReference type="ARBA" id="ARBA00023012"/>
    </source>
</evidence>
<dbReference type="Gene3D" id="3.30.565.10">
    <property type="entry name" value="Histidine kinase-like ATPase, C-terminal domain"/>
    <property type="match status" value="1"/>
</dbReference>
<feature type="coiled-coil region" evidence="10">
    <location>
        <begin position="41"/>
        <end position="75"/>
    </location>
</feature>
<comment type="caution">
    <text evidence="15">The sequence shown here is derived from an EMBL/GenBank/DDBJ whole genome shotgun (WGS) entry which is preliminary data.</text>
</comment>
<dbReference type="Proteomes" id="UP001165069">
    <property type="component" value="Unassembled WGS sequence"/>
</dbReference>
<dbReference type="CDD" id="cd00130">
    <property type="entry name" value="PAS"/>
    <property type="match status" value="1"/>
</dbReference>
<evidence type="ECO:0000256" key="6">
    <source>
        <dbReference type="ARBA" id="ARBA00022777"/>
    </source>
</evidence>
<dbReference type="SUPFAM" id="SSF55785">
    <property type="entry name" value="PYP-like sensor domain (PAS domain)"/>
    <property type="match status" value="1"/>
</dbReference>
<keyword evidence="3 9" id="KW-0597">Phosphoprotein</keyword>
<dbReference type="InterPro" id="IPR003661">
    <property type="entry name" value="HisK_dim/P_dom"/>
</dbReference>
<gene>
    <name evidence="15" type="ORF">GETHLI_18830</name>
</gene>
<evidence type="ECO:0000313" key="16">
    <source>
        <dbReference type="Proteomes" id="UP001165069"/>
    </source>
</evidence>
<name>A0ABQ5QFT6_9BACT</name>